<keyword evidence="2" id="KW-0732">Signal</keyword>
<dbReference type="Proteomes" id="UP000694843">
    <property type="component" value="Unplaced"/>
</dbReference>
<evidence type="ECO:0000313" key="3">
    <source>
        <dbReference type="Proteomes" id="UP000694843"/>
    </source>
</evidence>
<keyword evidence="3" id="KW-1185">Reference proteome</keyword>
<organism evidence="3 4">
    <name type="scientific">Hyalella azteca</name>
    <name type="common">Amphipod</name>
    <dbReference type="NCBI Taxonomy" id="294128"/>
    <lineage>
        <taxon>Eukaryota</taxon>
        <taxon>Metazoa</taxon>
        <taxon>Ecdysozoa</taxon>
        <taxon>Arthropoda</taxon>
        <taxon>Crustacea</taxon>
        <taxon>Multicrustacea</taxon>
        <taxon>Malacostraca</taxon>
        <taxon>Eumalacostraca</taxon>
        <taxon>Peracarida</taxon>
        <taxon>Amphipoda</taxon>
        <taxon>Senticaudata</taxon>
        <taxon>Talitrida</taxon>
        <taxon>Talitroidea</taxon>
        <taxon>Hyalellidae</taxon>
        <taxon>Hyalella</taxon>
    </lineage>
</organism>
<proteinExistence type="predicted"/>
<feature type="chain" id="PRO_5034220352" evidence="2">
    <location>
        <begin position="20"/>
        <end position="310"/>
    </location>
</feature>
<feature type="region of interest" description="Disordered" evidence="1">
    <location>
        <begin position="271"/>
        <end position="295"/>
    </location>
</feature>
<protein>
    <submittedName>
        <fullName evidence="4">Uncharacterized protein LOC108678079 isoform X2</fullName>
    </submittedName>
</protein>
<reference evidence="4" key="1">
    <citation type="submission" date="2025-08" db="UniProtKB">
        <authorList>
            <consortium name="RefSeq"/>
        </authorList>
    </citation>
    <scope>IDENTIFICATION</scope>
    <source>
        <tissue evidence="4">Whole organism</tissue>
    </source>
</reference>
<sequence>MNTPLAVAISIVFAAAVHADYGGGGHDSHHNVIVMPASMSKAYPWVGFGDHYAGIIPKFFKAPRWLPYHDPTYTASWVPFAPQPRSKTYSYNSRSDDLIYADNGFINLDSIVPKGFGPPKGSSVTSGFAGGQEDHYLRRNSFDNQESFAYYPEYTANHRRQFTPFVTSVTQSSNRQNSRFNNLLPLSTSQFLPSHNVLRDPIELQLLDRNSDQLTDSLPRFPVLEAAASLPKTRQSVFWGNLQPTLHVGSRQPGAASPQVLGIDYSKPKSDDIVGLKNPQLTTSQDSGRTSVPQHVQSFESVVSASYKHS</sequence>
<accession>A0A8B7P6X3</accession>
<feature type="compositionally biased region" description="Polar residues" evidence="1">
    <location>
        <begin position="279"/>
        <end position="295"/>
    </location>
</feature>
<evidence type="ECO:0000313" key="4">
    <source>
        <dbReference type="RefSeq" id="XP_018021909.1"/>
    </source>
</evidence>
<evidence type="ECO:0000256" key="1">
    <source>
        <dbReference type="SAM" id="MobiDB-lite"/>
    </source>
</evidence>
<dbReference type="AlphaFoldDB" id="A0A8B7P6X3"/>
<feature type="signal peptide" evidence="2">
    <location>
        <begin position="1"/>
        <end position="19"/>
    </location>
</feature>
<name>A0A8B7P6X3_HYAAZ</name>
<evidence type="ECO:0000256" key="2">
    <source>
        <dbReference type="SAM" id="SignalP"/>
    </source>
</evidence>
<dbReference type="RefSeq" id="XP_018021909.1">
    <property type="nucleotide sequence ID" value="XM_018166420.2"/>
</dbReference>
<dbReference type="OrthoDB" id="10637365at2759"/>
<gene>
    <name evidence="4" type="primary">LOC108678079</name>
</gene>
<dbReference type="GeneID" id="108678079"/>